<evidence type="ECO:0000313" key="10">
    <source>
        <dbReference type="Proteomes" id="UP000176854"/>
    </source>
</evidence>
<dbReference type="AlphaFoldDB" id="A0A1F5Z977"/>
<dbReference type="GO" id="GO:0016829">
    <property type="term" value="F:lyase activity"/>
    <property type="evidence" value="ECO:0007669"/>
    <property type="project" value="UniProtKB-KW"/>
</dbReference>
<dbReference type="GO" id="GO:0006508">
    <property type="term" value="P:proteolysis"/>
    <property type="evidence" value="ECO:0007669"/>
    <property type="project" value="UniProtKB-KW"/>
</dbReference>
<reference evidence="9 10" key="1">
    <citation type="journal article" date="2016" name="Nat. Commun.">
        <title>Thousands of microbial genomes shed light on interconnected biogeochemical processes in an aquifer system.</title>
        <authorList>
            <person name="Anantharaman K."/>
            <person name="Brown C.T."/>
            <person name="Hug L.A."/>
            <person name="Sharon I."/>
            <person name="Castelle C.J."/>
            <person name="Probst A.J."/>
            <person name="Thomas B.C."/>
            <person name="Singh A."/>
            <person name="Wilkins M.J."/>
            <person name="Karaoz U."/>
            <person name="Brodie E.L."/>
            <person name="Williams K.H."/>
            <person name="Hubbard S.S."/>
            <person name="Banfield J.F."/>
        </authorList>
    </citation>
    <scope>NUCLEOTIDE SEQUENCE [LARGE SCALE GENOMIC DNA]</scope>
</reference>
<evidence type="ECO:0000256" key="8">
    <source>
        <dbReference type="RuleBase" id="RU364100"/>
    </source>
</evidence>
<sequence length="243" mass="26940">MCGRYALAGSPDKIEKRFGVREASFKFSSKYNVTPGAMMPIVKHDVDDTVAVLAKWGLVPFWAKDPAIGYKMINARAETVIEKPAFRKAFTQGRCLVPTSGFYEWTPLRPSISSGLRGAGSLKREKIPYFIHLKSADIFSFAGLFDIWHDAEGRDLLTFTILTTEPNSVIADIHSRMPVILSKAQENVWISPSSKTDTLTAFLTPLPSTDIEAYKVSTAVNNPENDSPELLKKAIYPVNPTLL</sequence>
<dbReference type="Pfam" id="PF02586">
    <property type="entry name" value="SRAP"/>
    <property type="match status" value="1"/>
</dbReference>
<evidence type="ECO:0000256" key="5">
    <source>
        <dbReference type="ARBA" id="ARBA00023124"/>
    </source>
</evidence>
<gene>
    <name evidence="9" type="ORF">A2154_02985</name>
</gene>
<keyword evidence="3" id="KW-0227">DNA damage</keyword>
<dbReference type="PANTHER" id="PTHR13604">
    <property type="entry name" value="DC12-RELATED"/>
    <property type="match status" value="1"/>
</dbReference>
<dbReference type="Proteomes" id="UP000176854">
    <property type="component" value="Unassembled WGS sequence"/>
</dbReference>
<evidence type="ECO:0000256" key="7">
    <source>
        <dbReference type="ARBA" id="ARBA00023239"/>
    </source>
</evidence>
<keyword evidence="4 8" id="KW-0378">Hydrolase</keyword>
<evidence type="ECO:0000256" key="6">
    <source>
        <dbReference type="ARBA" id="ARBA00023125"/>
    </source>
</evidence>
<keyword evidence="5" id="KW-0190">Covalent protein-DNA linkage</keyword>
<keyword evidence="7" id="KW-0456">Lyase</keyword>
<protein>
    <recommendedName>
        <fullName evidence="8">Abasic site processing protein</fullName>
        <ecNumber evidence="8">3.4.-.-</ecNumber>
    </recommendedName>
</protein>
<evidence type="ECO:0000256" key="4">
    <source>
        <dbReference type="ARBA" id="ARBA00022801"/>
    </source>
</evidence>
<dbReference type="GO" id="GO:0106300">
    <property type="term" value="P:protein-DNA covalent cross-linking repair"/>
    <property type="evidence" value="ECO:0007669"/>
    <property type="project" value="InterPro"/>
</dbReference>
<evidence type="ECO:0000256" key="3">
    <source>
        <dbReference type="ARBA" id="ARBA00022763"/>
    </source>
</evidence>
<dbReference type="PANTHER" id="PTHR13604:SF0">
    <property type="entry name" value="ABASIC SITE PROCESSING PROTEIN HMCES"/>
    <property type="match status" value="1"/>
</dbReference>
<dbReference type="GO" id="GO:0008233">
    <property type="term" value="F:peptidase activity"/>
    <property type="evidence" value="ECO:0007669"/>
    <property type="project" value="UniProtKB-KW"/>
</dbReference>
<evidence type="ECO:0000256" key="2">
    <source>
        <dbReference type="ARBA" id="ARBA00022670"/>
    </source>
</evidence>
<comment type="caution">
    <text evidence="9">The sequence shown here is derived from an EMBL/GenBank/DDBJ whole genome shotgun (WGS) entry which is preliminary data.</text>
</comment>
<evidence type="ECO:0000256" key="1">
    <source>
        <dbReference type="ARBA" id="ARBA00008136"/>
    </source>
</evidence>
<evidence type="ECO:0000313" key="9">
    <source>
        <dbReference type="EMBL" id="OGG08923.1"/>
    </source>
</evidence>
<dbReference type="EMBL" id="MFJC01000039">
    <property type="protein sequence ID" value="OGG08923.1"/>
    <property type="molecule type" value="Genomic_DNA"/>
</dbReference>
<dbReference type="EC" id="3.4.-.-" evidence="8"/>
<dbReference type="Gene3D" id="3.90.1680.10">
    <property type="entry name" value="SOS response associated peptidase-like"/>
    <property type="match status" value="1"/>
</dbReference>
<dbReference type="InterPro" id="IPR003738">
    <property type="entry name" value="SRAP"/>
</dbReference>
<proteinExistence type="inferred from homology"/>
<organism evidence="9 10">
    <name type="scientific">Candidatus Gottesmanbacteria bacterium RBG_16_43_7</name>
    <dbReference type="NCBI Taxonomy" id="1798373"/>
    <lineage>
        <taxon>Bacteria</taxon>
        <taxon>Candidatus Gottesmaniibacteriota</taxon>
    </lineage>
</organism>
<dbReference type="InterPro" id="IPR036590">
    <property type="entry name" value="SRAP-like"/>
</dbReference>
<keyword evidence="6" id="KW-0238">DNA-binding</keyword>
<comment type="similarity">
    <text evidence="1 8">Belongs to the SOS response-associated peptidase family.</text>
</comment>
<dbReference type="STRING" id="1798373.A2154_02985"/>
<name>A0A1F5Z977_9BACT</name>
<dbReference type="SUPFAM" id="SSF143081">
    <property type="entry name" value="BB1717-like"/>
    <property type="match status" value="1"/>
</dbReference>
<keyword evidence="2 8" id="KW-0645">Protease</keyword>
<dbReference type="GO" id="GO:0003697">
    <property type="term" value="F:single-stranded DNA binding"/>
    <property type="evidence" value="ECO:0007669"/>
    <property type="project" value="InterPro"/>
</dbReference>
<accession>A0A1F5Z977</accession>